<keyword evidence="3" id="KW-0808">Transferase</keyword>
<keyword evidence="8 17" id="KW-0472">Membrane</keyword>
<evidence type="ECO:0000313" key="19">
    <source>
        <dbReference type="Proteomes" id="UP000515800"/>
    </source>
</evidence>
<dbReference type="PANTHER" id="PTHR30474">
    <property type="entry name" value="CELL CYCLE PROTEIN"/>
    <property type="match status" value="1"/>
</dbReference>
<dbReference type="GO" id="GO:0005886">
    <property type="term" value="C:plasma membrane"/>
    <property type="evidence" value="ECO:0007669"/>
    <property type="project" value="TreeGrafter"/>
</dbReference>
<feature type="transmembrane region" description="Helical" evidence="17">
    <location>
        <begin position="115"/>
        <end position="133"/>
    </location>
</feature>
<evidence type="ECO:0000256" key="6">
    <source>
        <dbReference type="ARBA" id="ARBA00022984"/>
    </source>
</evidence>
<dbReference type="GO" id="GO:0015648">
    <property type="term" value="F:lipid-linked peptidoglycan transporter activity"/>
    <property type="evidence" value="ECO:0007669"/>
    <property type="project" value="TreeGrafter"/>
</dbReference>
<evidence type="ECO:0000256" key="15">
    <source>
        <dbReference type="ARBA" id="ARBA00049902"/>
    </source>
</evidence>
<evidence type="ECO:0000256" key="11">
    <source>
        <dbReference type="ARBA" id="ARBA00038053"/>
    </source>
</evidence>
<feature type="transmembrane region" description="Helical" evidence="17">
    <location>
        <begin position="282"/>
        <end position="303"/>
    </location>
</feature>
<evidence type="ECO:0000256" key="2">
    <source>
        <dbReference type="ARBA" id="ARBA00022676"/>
    </source>
</evidence>
<comment type="subcellular location">
    <subcellularLocation>
        <location evidence="1">Membrane</location>
        <topology evidence="1">Multi-pass membrane protein</topology>
    </subcellularLocation>
</comment>
<dbReference type="EMBL" id="CP060724">
    <property type="protein sequence ID" value="QNN75322.1"/>
    <property type="molecule type" value="Genomic_DNA"/>
</dbReference>
<dbReference type="Pfam" id="PF01098">
    <property type="entry name" value="FTSW_RODA_SPOVE"/>
    <property type="match status" value="1"/>
</dbReference>
<feature type="transmembrane region" description="Helical" evidence="17">
    <location>
        <begin position="168"/>
        <end position="188"/>
    </location>
</feature>
<evidence type="ECO:0000256" key="14">
    <source>
        <dbReference type="ARBA" id="ARBA00044770"/>
    </source>
</evidence>
<gene>
    <name evidence="18" type="ORF">H9L19_08165</name>
</gene>
<dbReference type="GO" id="GO:0008955">
    <property type="term" value="F:peptidoglycan glycosyltransferase activity"/>
    <property type="evidence" value="ECO:0007669"/>
    <property type="project" value="UniProtKB-EC"/>
</dbReference>
<proteinExistence type="inferred from homology"/>
<dbReference type="InterPro" id="IPR001182">
    <property type="entry name" value="FtsW/RodA"/>
</dbReference>
<organism evidence="18 19">
    <name type="scientific">Weissella diestrammenae</name>
    <dbReference type="NCBI Taxonomy" id="1162633"/>
    <lineage>
        <taxon>Bacteria</taxon>
        <taxon>Bacillati</taxon>
        <taxon>Bacillota</taxon>
        <taxon>Bacilli</taxon>
        <taxon>Lactobacillales</taxon>
        <taxon>Lactobacillaceae</taxon>
        <taxon>Weissella</taxon>
    </lineage>
</organism>
<keyword evidence="6" id="KW-0573">Peptidoglycan synthesis</keyword>
<feature type="transmembrane region" description="Helical" evidence="17">
    <location>
        <begin position="12"/>
        <end position="34"/>
    </location>
</feature>
<evidence type="ECO:0000256" key="5">
    <source>
        <dbReference type="ARBA" id="ARBA00022960"/>
    </source>
</evidence>
<keyword evidence="5" id="KW-0133">Cell shape</keyword>
<evidence type="ECO:0000256" key="1">
    <source>
        <dbReference type="ARBA" id="ARBA00004141"/>
    </source>
</evidence>
<feature type="transmembrane region" description="Helical" evidence="17">
    <location>
        <begin position="345"/>
        <end position="370"/>
    </location>
</feature>
<protein>
    <recommendedName>
        <fullName evidence="12">Probable peptidoglycan glycosyltransferase FtsW</fullName>
        <ecNumber evidence="14">2.4.99.28</ecNumber>
    </recommendedName>
    <alternativeName>
        <fullName evidence="13">Cell division protein FtsW</fullName>
    </alternativeName>
    <alternativeName>
        <fullName evidence="10">Cell wall polymerase</fullName>
    </alternativeName>
    <alternativeName>
        <fullName evidence="9">Peptidoglycan polymerase</fullName>
    </alternativeName>
</protein>
<evidence type="ECO:0000256" key="4">
    <source>
        <dbReference type="ARBA" id="ARBA00022692"/>
    </source>
</evidence>
<evidence type="ECO:0000313" key="18">
    <source>
        <dbReference type="EMBL" id="QNN75322.1"/>
    </source>
</evidence>
<dbReference type="AlphaFoldDB" id="A0A7G9T5E7"/>
<reference evidence="18 19" key="1">
    <citation type="submission" date="2020-08" db="EMBL/GenBank/DDBJ databases">
        <title>Genome sequence of Weissella diestrammenae KACC 16890T.</title>
        <authorList>
            <person name="Hyun D.-W."/>
            <person name="Bae J.-W."/>
        </authorList>
    </citation>
    <scope>NUCLEOTIDE SEQUENCE [LARGE SCALE GENOMIC DNA]</scope>
    <source>
        <strain evidence="18 19">KACC 16890</strain>
    </source>
</reference>
<evidence type="ECO:0000256" key="7">
    <source>
        <dbReference type="ARBA" id="ARBA00022989"/>
    </source>
</evidence>
<keyword evidence="4 17" id="KW-0812">Transmembrane</keyword>
<dbReference type="GO" id="GO:0008360">
    <property type="term" value="P:regulation of cell shape"/>
    <property type="evidence" value="ECO:0007669"/>
    <property type="project" value="UniProtKB-KW"/>
</dbReference>
<dbReference type="RefSeq" id="WP_187529156.1">
    <property type="nucleotide sequence ID" value="NZ_CP060724.1"/>
</dbReference>
<dbReference type="GO" id="GO:0051301">
    <property type="term" value="P:cell division"/>
    <property type="evidence" value="ECO:0007669"/>
    <property type="project" value="InterPro"/>
</dbReference>
<evidence type="ECO:0000256" key="8">
    <source>
        <dbReference type="ARBA" id="ARBA00023136"/>
    </source>
</evidence>
<feature type="transmembrane region" description="Helical" evidence="17">
    <location>
        <begin position="46"/>
        <end position="64"/>
    </location>
</feature>
<sequence>MLKAIQQKMKYFDWWIALIILSLMAFGGVMVFSASAGMAGSPTTYLMKQVIFYALAIAIILVIYQLNSKWIRMLGIVSYIAMMISFILMLVAFFFPPINGAKGWITLGSISIQPVEFYKVSLILWFTFALTRGNRTASNNLKKHWIAFFIIYATGTGILALYPDNGGIIITMGIVVMMVLSSGVRSIWAVSTMALSLGIWQLGVRAIEPVIAQSNNYGLQRFLAYLNPWKYAQTTGNQLINSYYAISNGGLFGRGIGNSIQKSGNLPEPNTDFIMAVVSEELGAISVGLIIVALLVVIWRMVYYAFQTNYLRYRLLLIGVSAYLFFQIIVNLGGVGGALPITGVTFPLISVGGSSILSLGIALGIALNVIAHIKKETEFKNRERS</sequence>
<keyword evidence="19" id="KW-1185">Reference proteome</keyword>
<feature type="transmembrane region" description="Helical" evidence="17">
    <location>
        <begin position="76"/>
        <end position="95"/>
    </location>
</feature>
<dbReference type="EC" id="2.4.99.28" evidence="14"/>
<evidence type="ECO:0000256" key="3">
    <source>
        <dbReference type="ARBA" id="ARBA00022679"/>
    </source>
</evidence>
<evidence type="ECO:0000256" key="9">
    <source>
        <dbReference type="ARBA" id="ARBA00032370"/>
    </source>
</evidence>
<evidence type="ECO:0000256" key="17">
    <source>
        <dbReference type="SAM" id="Phobius"/>
    </source>
</evidence>
<evidence type="ECO:0000256" key="10">
    <source>
        <dbReference type="ARBA" id="ARBA00033270"/>
    </source>
</evidence>
<name>A0A7G9T5E7_9LACO</name>
<comment type="catalytic activity">
    <reaction evidence="15">
        <text>[GlcNAc-(1-&gt;4)-Mur2Ac(oyl-L-Ala-gamma-D-Glu-L-Lys-D-Ala-D-Ala)](n)-di-trans,octa-cis-undecaprenyl diphosphate + beta-D-GlcNAc-(1-&gt;4)-Mur2Ac(oyl-L-Ala-gamma-D-Glu-L-Lys-D-Ala-D-Ala)-di-trans,octa-cis-undecaprenyl diphosphate = [GlcNAc-(1-&gt;4)-Mur2Ac(oyl-L-Ala-gamma-D-Glu-L-Lys-D-Ala-D-Ala)](n+1)-di-trans,octa-cis-undecaprenyl diphosphate + di-trans,octa-cis-undecaprenyl diphosphate + H(+)</text>
        <dbReference type="Rhea" id="RHEA:23708"/>
        <dbReference type="Rhea" id="RHEA-COMP:9602"/>
        <dbReference type="Rhea" id="RHEA-COMP:9603"/>
        <dbReference type="ChEBI" id="CHEBI:15378"/>
        <dbReference type="ChEBI" id="CHEBI:58405"/>
        <dbReference type="ChEBI" id="CHEBI:60033"/>
        <dbReference type="ChEBI" id="CHEBI:78435"/>
        <dbReference type="EC" id="2.4.99.28"/>
    </reaction>
</comment>
<dbReference type="Proteomes" id="UP000515800">
    <property type="component" value="Chromosome"/>
</dbReference>
<feature type="transmembrane region" description="Helical" evidence="17">
    <location>
        <begin position="315"/>
        <end position="339"/>
    </location>
</feature>
<keyword evidence="7 17" id="KW-1133">Transmembrane helix</keyword>
<accession>A0A7G9T5E7</accession>
<evidence type="ECO:0000256" key="16">
    <source>
        <dbReference type="ARBA" id="ARBA00049966"/>
    </source>
</evidence>
<dbReference type="GO" id="GO:0009252">
    <property type="term" value="P:peptidoglycan biosynthetic process"/>
    <property type="evidence" value="ECO:0007669"/>
    <property type="project" value="UniProtKB-KW"/>
</dbReference>
<feature type="transmembrane region" description="Helical" evidence="17">
    <location>
        <begin position="145"/>
        <end position="162"/>
    </location>
</feature>
<comment type="similarity">
    <text evidence="11">Belongs to the SEDS family. FtsW subfamily.</text>
</comment>
<evidence type="ECO:0000256" key="13">
    <source>
        <dbReference type="ARBA" id="ARBA00041418"/>
    </source>
</evidence>
<keyword evidence="2" id="KW-0328">Glycosyltransferase</keyword>
<dbReference type="KEGG" id="wdi:H9L19_08165"/>
<evidence type="ECO:0000256" key="12">
    <source>
        <dbReference type="ARBA" id="ARBA00041185"/>
    </source>
</evidence>
<dbReference type="PANTHER" id="PTHR30474:SF2">
    <property type="entry name" value="PEPTIDOGLYCAN GLYCOSYLTRANSFERASE FTSW-RELATED"/>
    <property type="match status" value="1"/>
</dbReference>
<comment type="function">
    <text evidence="16">Peptidoglycan polymerase that is essential for cell division.</text>
</comment>
<dbReference type="GO" id="GO:0032153">
    <property type="term" value="C:cell division site"/>
    <property type="evidence" value="ECO:0007669"/>
    <property type="project" value="TreeGrafter"/>
</dbReference>